<keyword evidence="4 11" id="KW-1133">Transmembrane helix</keyword>
<evidence type="ECO:0000259" key="12">
    <source>
        <dbReference type="PROSITE" id="PS51371"/>
    </source>
</evidence>
<dbReference type="Pfam" id="PF00654">
    <property type="entry name" value="Voltage_CLC"/>
    <property type="match status" value="1"/>
</dbReference>
<reference evidence="13 14" key="1">
    <citation type="submission" date="2020-07" db="EMBL/GenBank/DDBJ databases">
        <title>Sequencing the genomes of 1000 actinobacteria strains.</title>
        <authorList>
            <person name="Klenk H.-P."/>
        </authorList>
    </citation>
    <scope>NUCLEOTIDE SEQUENCE [LARGE SCALE GENOMIC DNA]</scope>
    <source>
        <strain evidence="13 14">DSM 19970</strain>
    </source>
</reference>
<comment type="subcellular location">
    <subcellularLocation>
        <location evidence="1">Membrane</location>
        <topology evidence="1">Multi-pass membrane protein</topology>
    </subcellularLocation>
</comment>
<dbReference type="InterPro" id="IPR014743">
    <property type="entry name" value="Cl-channel_core"/>
</dbReference>
<evidence type="ECO:0000256" key="8">
    <source>
        <dbReference type="ARBA" id="ARBA00023214"/>
    </source>
</evidence>
<name>A0A7Y9ZB57_9MICO</name>
<evidence type="ECO:0000256" key="3">
    <source>
        <dbReference type="ARBA" id="ARBA00022692"/>
    </source>
</evidence>
<evidence type="ECO:0000313" key="13">
    <source>
        <dbReference type="EMBL" id="NYI41946.1"/>
    </source>
</evidence>
<evidence type="ECO:0000256" key="1">
    <source>
        <dbReference type="ARBA" id="ARBA00004141"/>
    </source>
</evidence>
<dbReference type="PRINTS" id="PR00762">
    <property type="entry name" value="CLCHANNEL"/>
</dbReference>
<feature type="transmembrane region" description="Helical" evidence="11">
    <location>
        <begin position="386"/>
        <end position="407"/>
    </location>
</feature>
<feature type="transmembrane region" description="Helical" evidence="11">
    <location>
        <begin position="185"/>
        <end position="210"/>
    </location>
</feature>
<accession>A0A7Y9ZB57</accession>
<keyword evidence="7" id="KW-0869">Chloride channel</keyword>
<dbReference type="SUPFAM" id="SSF54631">
    <property type="entry name" value="CBS-domain pair"/>
    <property type="match status" value="1"/>
</dbReference>
<dbReference type="FunFam" id="1.10.3080.10:FF:000018">
    <property type="entry name" value="Chloride transporter, ClC family"/>
    <property type="match status" value="1"/>
</dbReference>
<keyword evidence="2" id="KW-0813">Transport</keyword>
<evidence type="ECO:0000256" key="11">
    <source>
        <dbReference type="SAM" id="Phobius"/>
    </source>
</evidence>
<dbReference type="PROSITE" id="PS51371">
    <property type="entry name" value="CBS"/>
    <property type="match status" value="2"/>
</dbReference>
<keyword evidence="3 11" id="KW-0812">Transmembrane</keyword>
<evidence type="ECO:0000256" key="2">
    <source>
        <dbReference type="ARBA" id="ARBA00022448"/>
    </source>
</evidence>
<feature type="transmembrane region" description="Helical" evidence="11">
    <location>
        <begin position="323"/>
        <end position="343"/>
    </location>
</feature>
<dbReference type="SUPFAM" id="SSF81340">
    <property type="entry name" value="Clc chloride channel"/>
    <property type="match status" value="1"/>
</dbReference>
<feature type="domain" description="CBS" evidence="12">
    <location>
        <begin position="504"/>
        <end position="563"/>
    </location>
</feature>
<dbReference type="PANTHER" id="PTHR43427:SF6">
    <property type="entry name" value="CHLORIDE CHANNEL PROTEIN CLC-E"/>
    <property type="match status" value="1"/>
</dbReference>
<evidence type="ECO:0000256" key="10">
    <source>
        <dbReference type="PROSITE-ProRule" id="PRU00703"/>
    </source>
</evidence>
<evidence type="ECO:0000256" key="9">
    <source>
        <dbReference type="ARBA" id="ARBA00023303"/>
    </source>
</evidence>
<dbReference type="InterPro" id="IPR046342">
    <property type="entry name" value="CBS_dom_sf"/>
</dbReference>
<feature type="transmembrane region" description="Helical" evidence="11">
    <location>
        <begin position="222"/>
        <end position="244"/>
    </location>
</feature>
<dbReference type="Gene3D" id="3.10.580.10">
    <property type="entry name" value="CBS-domain"/>
    <property type="match status" value="1"/>
</dbReference>
<dbReference type="CDD" id="cd02205">
    <property type="entry name" value="CBS_pair_SF"/>
    <property type="match status" value="1"/>
</dbReference>
<comment type="caution">
    <text evidence="13">The sequence shown here is derived from an EMBL/GenBank/DDBJ whole genome shotgun (WGS) entry which is preliminary data.</text>
</comment>
<evidence type="ECO:0000256" key="4">
    <source>
        <dbReference type="ARBA" id="ARBA00022989"/>
    </source>
</evidence>
<feature type="transmembrane region" description="Helical" evidence="11">
    <location>
        <begin position="295"/>
        <end position="317"/>
    </location>
</feature>
<dbReference type="Pfam" id="PF00571">
    <property type="entry name" value="CBS"/>
    <property type="match status" value="2"/>
</dbReference>
<gene>
    <name evidence="13" type="ORF">BKA03_002065</name>
</gene>
<dbReference type="CDD" id="cd00400">
    <property type="entry name" value="Voltage_gated_ClC"/>
    <property type="match status" value="1"/>
</dbReference>
<keyword evidence="6 11" id="KW-0472">Membrane</keyword>
<feature type="transmembrane region" description="Helical" evidence="11">
    <location>
        <begin position="148"/>
        <end position="173"/>
    </location>
</feature>
<proteinExistence type="predicted"/>
<organism evidence="13 14">
    <name type="scientific">Demequina lutea</name>
    <dbReference type="NCBI Taxonomy" id="431489"/>
    <lineage>
        <taxon>Bacteria</taxon>
        <taxon>Bacillati</taxon>
        <taxon>Actinomycetota</taxon>
        <taxon>Actinomycetes</taxon>
        <taxon>Micrococcales</taxon>
        <taxon>Demequinaceae</taxon>
        <taxon>Demequina</taxon>
    </lineage>
</organism>
<dbReference type="RefSeq" id="WP_218856024.1">
    <property type="nucleotide sequence ID" value="NZ_BBRC01000015.1"/>
</dbReference>
<evidence type="ECO:0000313" key="14">
    <source>
        <dbReference type="Proteomes" id="UP000547973"/>
    </source>
</evidence>
<feature type="transmembrane region" description="Helical" evidence="11">
    <location>
        <begin position="355"/>
        <end position="380"/>
    </location>
</feature>
<dbReference type="GO" id="GO:0034707">
    <property type="term" value="C:chloride channel complex"/>
    <property type="evidence" value="ECO:0007669"/>
    <property type="project" value="UniProtKB-KW"/>
</dbReference>
<dbReference type="InterPro" id="IPR001807">
    <property type="entry name" value="ClC"/>
</dbReference>
<feature type="transmembrane region" description="Helical" evidence="11">
    <location>
        <begin position="49"/>
        <end position="69"/>
    </location>
</feature>
<evidence type="ECO:0000256" key="6">
    <source>
        <dbReference type="ARBA" id="ARBA00023136"/>
    </source>
</evidence>
<dbReference type="Gene3D" id="1.10.3080.10">
    <property type="entry name" value="Clc chloride channel"/>
    <property type="match status" value="1"/>
</dbReference>
<protein>
    <submittedName>
        <fullName evidence="13">CIC family chloride channel protein</fullName>
    </submittedName>
</protein>
<dbReference type="AlphaFoldDB" id="A0A7Y9ZB57"/>
<keyword evidence="14" id="KW-1185">Reference proteome</keyword>
<dbReference type="Proteomes" id="UP000547973">
    <property type="component" value="Unassembled WGS sequence"/>
</dbReference>
<feature type="domain" description="CBS" evidence="12">
    <location>
        <begin position="441"/>
        <end position="497"/>
    </location>
</feature>
<dbReference type="EMBL" id="JACBZO010000001">
    <property type="protein sequence ID" value="NYI41946.1"/>
    <property type="molecule type" value="Genomic_DNA"/>
</dbReference>
<keyword evidence="9" id="KW-0407">Ion channel</keyword>
<evidence type="ECO:0000256" key="7">
    <source>
        <dbReference type="ARBA" id="ARBA00023173"/>
    </source>
</evidence>
<dbReference type="InterPro" id="IPR050368">
    <property type="entry name" value="ClC-type_chloride_channel"/>
</dbReference>
<evidence type="ECO:0000256" key="5">
    <source>
        <dbReference type="ARBA" id="ARBA00023065"/>
    </source>
</evidence>
<keyword evidence="5" id="KW-0406">Ion transport</keyword>
<dbReference type="PANTHER" id="PTHR43427">
    <property type="entry name" value="CHLORIDE CHANNEL PROTEIN CLC-E"/>
    <property type="match status" value="1"/>
</dbReference>
<sequence>MIVLAIVVGALAGVGAVAFRWLIKIATHFFTGTADYSDAGHAAHPWLPWMGRFFIVLVPVVGGLVYGPLVHRFAPEARGHGVPEVMYAINKRAGRIPARVALIKALASAITIGAGGSVGREGPIVQIGSAMGSTLARWTKLNESQVRLLVACGAAGGIAATFNAPIAGVFFALELLLANFVARAFAAVVLASVTASVIGRAAFGDVAFLSLPSFTVHSMGEYALYAVLGLLAAVVATAFVKVLYGFEDVADRLWKGPEWLRPAVGGLLLGLLLLVLPQMYGVGYPVLENAVMGKYLVGFLLLLLVGKIIATSLTIAIGGSGGVFAPALFLGATLGAGFGQVAAHAFPGVGINPGAYALVGMGAVFAGASRAPITAVIILFELTGEYSIILPLLLAVVISTMVSTGMSKESVYTAKLMRRGVDISAQPPRPELAGLTVRDFMLPAPKSVGTRMSLQEALRALRISRRPGLPVLTEHGDYVGVITAVGAAAAMGDDDAEAVTVSQLIEWREYVGPDDPIESVLGVLLGEEVYDGIPVLDSEGVVVGWLRRDSVLRRMTAQPVAPEISK</sequence>
<feature type="transmembrane region" description="Helical" evidence="11">
    <location>
        <begin position="264"/>
        <end position="283"/>
    </location>
</feature>
<dbReference type="GO" id="GO:0005254">
    <property type="term" value="F:chloride channel activity"/>
    <property type="evidence" value="ECO:0007669"/>
    <property type="project" value="UniProtKB-KW"/>
</dbReference>
<keyword evidence="8" id="KW-0868">Chloride</keyword>
<keyword evidence="10" id="KW-0129">CBS domain</keyword>
<dbReference type="InterPro" id="IPR000644">
    <property type="entry name" value="CBS_dom"/>
</dbReference>